<dbReference type="InterPro" id="IPR043129">
    <property type="entry name" value="ATPase_NBD"/>
</dbReference>
<name>A0AAE1QNI1_9SOLA</name>
<dbReference type="EMBL" id="JAVYJV010000063">
    <property type="protein sequence ID" value="KAK4337019.1"/>
    <property type="molecule type" value="Genomic_DNA"/>
</dbReference>
<sequence length="272" mass="31298">MEYDCNSGGNKFTKALENYFIAYYNLNLDKVSKLRLMAECEKIKEKLSDSNDTQSFKIENICESGSCKIPIIHQKAENVFGINPTLNKNKEVVALGCTLRTLFYEPSPVIKSIFDFEDYQPYQINALYYQENASLSEKYPANALILRGSLIPSAQQFFDVLMKLAEKNKDNIKILETALNIISNSNEEGFIAEKQDWIDERLNEPQNEEYEEDPSYSYSVCQQKLDDFNHLLTDYKFFSHIDTWQILSTRIKAYLLSGSGNNRPPSIGCTKF</sequence>
<dbReference type="SUPFAM" id="SSF53067">
    <property type="entry name" value="Actin-like ATPase domain"/>
    <property type="match status" value="1"/>
</dbReference>
<reference evidence="1" key="1">
    <citation type="submission" date="2023-12" db="EMBL/GenBank/DDBJ databases">
        <title>Genome assembly of Anisodus tanguticus.</title>
        <authorList>
            <person name="Wang Y.-J."/>
        </authorList>
    </citation>
    <scope>NUCLEOTIDE SEQUENCE</scope>
    <source>
        <strain evidence="1">KB-2021</strain>
        <tissue evidence="1">Leaf</tissue>
    </source>
</reference>
<organism evidence="1 2">
    <name type="scientific">Anisodus tanguticus</name>
    <dbReference type="NCBI Taxonomy" id="243964"/>
    <lineage>
        <taxon>Eukaryota</taxon>
        <taxon>Viridiplantae</taxon>
        <taxon>Streptophyta</taxon>
        <taxon>Embryophyta</taxon>
        <taxon>Tracheophyta</taxon>
        <taxon>Spermatophyta</taxon>
        <taxon>Magnoliopsida</taxon>
        <taxon>eudicotyledons</taxon>
        <taxon>Gunneridae</taxon>
        <taxon>Pentapetalae</taxon>
        <taxon>asterids</taxon>
        <taxon>lamiids</taxon>
        <taxon>Solanales</taxon>
        <taxon>Solanaceae</taxon>
        <taxon>Solanoideae</taxon>
        <taxon>Hyoscyameae</taxon>
        <taxon>Anisodus</taxon>
    </lineage>
</organism>
<accession>A0AAE1QNI1</accession>
<evidence type="ECO:0000313" key="2">
    <source>
        <dbReference type="Proteomes" id="UP001291623"/>
    </source>
</evidence>
<comment type="caution">
    <text evidence="1">The sequence shown here is derived from an EMBL/GenBank/DDBJ whole genome shotgun (WGS) entry which is preliminary data.</text>
</comment>
<evidence type="ECO:0000313" key="1">
    <source>
        <dbReference type="EMBL" id="KAK4337019.1"/>
    </source>
</evidence>
<dbReference type="AlphaFoldDB" id="A0AAE1QNI1"/>
<gene>
    <name evidence="1" type="ORF">RND71_044199</name>
</gene>
<protein>
    <submittedName>
        <fullName evidence="1">Uncharacterized protein</fullName>
    </submittedName>
</protein>
<dbReference type="Proteomes" id="UP001291623">
    <property type="component" value="Unassembled WGS sequence"/>
</dbReference>
<dbReference type="Gene3D" id="3.90.640.10">
    <property type="entry name" value="Actin, Chain A, domain 4"/>
    <property type="match status" value="1"/>
</dbReference>
<proteinExistence type="predicted"/>
<keyword evidence="2" id="KW-1185">Reference proteome</keyword>